<dbReference type="AlphaFoldDB" id="A0A7M3DW29"/>
<evidence type="ECO:0000313" key="2">
    <source>
        <dbReference type="Proteomes" id="UP000292974"/>
    </source>
</evidence>
<proteinExistence type="predicted"/>
<organism evidence="1 2">
    <name type="scientific">Rhizobium leguminosarum</name>
    <dbReference type="NCBI Taxonomy" id="384"/>
    <lineage>
        <taxon>Bacteria</taxon>
        <taxon>Pseudomonadati</taxon>
        <taxon>Pseudomonadota</taxon>
        <taxon>Alphaproteobacteria</taxon>
        <taxon>Hyphomicrobiales</taxon>
        <taxon>Rhizobiaceae</taxon>
        <taxon>Rhizobium/Agrobacterium group</taxon>
        <taxon>Rhizobium</taxon>
    </lineage>
</organism>
<evidence type="ECO:0000313" key="1">
    <source>
        <dbReference type="EMBL" id="TAY52901.1"/>
    </source>
</evidence>
<name>A0A7M3DW29_RHILE</name>
<accession>A0A7M3DW29</accession>
<sequence length="99" mass="10912">MFTLIVDYAVAPDGGSLALSVERLDRKTECFVINRSFASRGTPEYNVVRSNLRSLSAKECEEIARHLGGLATDATSIDLVNEFINTLKSQSSKVRHARP</sequence>
<gene>
    <name evidence="1" type="ORF">ELH90_15305</name>
</gene>
<dbReference type="EMBL" id="SIOP01000001">
    <property type="protein sequence ID" value="TAY52901.1"/>
    <property type="molecule type" value="Genomic_DNA"/>
</dbReference>
<reference evidence="1 2" key="1">
    <citation type="submission" date="2019-02" db="EMBL/GenBank/DDBJ databases">
        <title>The genomic architecture of introgression among sibling species of bacteria.</title>
        <authorList>
            <person name="Cavassim M.I.A."/>
            <person name="Moeskjaer S."/>
            <person name="Moslemi C."/>
            <person name="Fields B."/>
            <person name="Bachmann A."/>
            <person name="Vilhjalmsson B."/>
            <person name="Schierup M.H."/>
            <person name="Young J.P.W."/>
            <person name="Andersen S.U."/>
        </authorList>
    </citation>
    <scope>NUCLEOTIDE SEQUENCE [LARGE SCALE GENOMIC DNA]</scope>
    <source>
        <strain evidence="1 2">SM135B</strain>
    </source>
</reference>
<comment type="caution">
    <text evidence="1">The sequence shown here is derived from an EMBL/GenBank/DDBJ whole genome shotgun (WGS) entry which is preliminary data.</text>
</comment>
<dbReference type="Proteomes" id="UP000292974">
    <property type="component" value="Unassembled WGS sequence"/>
</dbReference>
<protein>
    <submittedName>
        <fullName evidence="1">Uncharacterized protein</fullName>
    </submittedName>
</protein>